<gene>
    <name evidence="2" type="ORF">Tci_547995</name>
</gene>
<proteinExistence type="predicted"/>
<name>A0A699ISB0_TANCI</name>
<accession>A0A699ISB0</accession>
<evidence type="ECO:0000256" key="1">
    <source>
        <dbReference type="SAM" id="Coils"/>
    </source>
</evidence>
<comment type="caution">
    <text evidence="2">The sequence shown here is derived from an EMBL/GenBank/DDBJ whole genome shotgun (WGS) entry which is preliminary data.</text>
</comment>
<sequence>MVAILEKSEHNVDFHPMVDFVEASPLRYALTFKPTVYVSHIRQFWSIARIETTEEGTKILATIDGIRRTVTESSLRRNLKLQDEEGISYLPDTELFENLTLMGYNISQNQKFTFQKGFNEFSSNISTALVCLATNRTYNFSKMIFDGLVKNVNNKDKANIAKTSTLPHDSAPRVTSPIAAVDGSMLQTIDELTAFCTSLQRQHSELISKFEAHELEINRLKVRVKLLEDREGLVGERFGDDAPIKGRNLDEGEAAAERVSDDTEEMATVLTSMDAATVLASGVAECTASPVFTTTTVVTPYRRRKGKEVMVKSETPKKQKVQEQIDAQVAKELEEQLEREDQRMSEQIARDAEVARIYVEEELQSMIDGLDRSNEIVKDFIPMGSKEEAERFKRKRKIFEQESAKKLKTSEEVPEEVKSPDEIHEEKHLDREDLNQLWSLVNEFLSNRPPTSDKEIELWVELKRLYEPDDEDQLWTHTQNQMHASVEWKLYDMCGVHQVTSKDKEIFMLVEKEYPLRKGLAIVMISYTLQVENYSRMANDLILKIYKITSTLSQQGIPTASCRVPTASCRVPTARRKFPLQEESCHYLKKRDATAKRIALLGKCLMITPRF</sequence>
<keyword evidence="1" id="KW-0175">Coiled coil</keyword>
<dbReference type="AlphaFoldDB" id="A0A699ISB0"/>
<dbReference type="EMBL" id="BKCJ010319925">
    <property type="protein sequence ID" value="GEZ76022.1"/>
    <property type="molecule type" value="Genomic_DNA"/>
</dbReference>
<organism evidence="2">
    <name type="scientific">Tanacetum cinerariifolium</name>
    <name type="common">Dalmatian daisy</name>
    <name type="synonym">Chrysanthemum cinerariifolium</name>
    <dbReference type="NCBI Taxonomy" id="118510"/>
    <lineage>
        <taxon>Eukaryota</taxon>
        <taxon>Viridiplantae</taxon>
        <taxon>Streptophyta</taxon>
        <taxon>Embryophyta</taxon>
        <taxon>Tracheophyta</taxon>
        <taxon>Spermatophyta</taxon>
        <taxon>Magnoliopsida</taxon>
        <taxon>eudicotyledons</taxon>
        <taxon>Gunneridae</taxon>
        <taxon>Pentapetalae</taxon>
        <taxon>asterids</taxon>
        <taxon>campanulids</taxon>
        <taxon>Asterales</taxon>
        <taxon>Asteraceae</taxon>
        <taxon>Asteroideae</taxon>
        <taxon>Anthemideae</taxon>
        <taxon>Anthemidinae</taxon>
        <taxon>Tanacetum</taxon>
    </lineage>
</organism>
<feature type="coiled-coil region" evidence="1">
    <location>
        <begin position="320"/>
        <end position="350"/>
    </location>
</feature>
<reference evidence="2" key="1">
    <citation type="journal article" date="2019" name="Sci. Rep.">
        <title>Draft genome of Tanacetum cinerariifolium, the natural source of mosquito coil.</title>
        <authorList>
            <person name="Yamashiro T."/>
            <person name="Shiraishi A."/>
            <person name="Satake H."/>
            <person name="Nakayama K."/>
        </authorList>
    </citation>
    <scope>NUCLEOTIDE SEQUENCE</scope>
</reference>
<evidence type="ECO:0008006" key="3">
    <source>
        <dbReference type="Google" id="ProtNLM"/>
    </source>
</evidence>
<evidence type="ECO:0000313" key="2">
    <source>
        <dbReference type="EMBL" id="GEZ76022.1"/>
    </source>
</evidence>
<protein>
    <recommendedName>
        <fullName evidence="3">Synaptobrevin, longin-like domain protein</fullName>
    </recommendedName>
</protein>